<gene>
    <name evidence="6" type="ORF">TRIADDRAFT_26263</name>
    <name evidence="5" type="ORF">TRIADDRAFT_34345</name>
</gene>
<dbReference type="KEGG" id="tad:TRIADDRAFT_34345"/>
<dbReference type="Pfam" id="PF00253">
    <property type="entry name" value="Ribosomal_S14"/>
    <property type="match status" value="1"/>
</dbReference>
<proteinExistence type="inferred from homology"/>
<dbReference type="CTD" id="6759740"/>
<dbReference type="GO" id="GO:0006412">
    <property type="term" value="P:translation"/>
    <property type="evidence" value="ECO:0000318"/>
    <property type="project" value="GO_Central"/>
</dbReference>
<dbReference type="EMBL" id="DS985363">
    <property type="protein sequence ID" value="EDV18988.1"/>
    <property type="molecule type" value="Genomic_DNA"/>
</dbReference>
<keyword evidence="3" id="KW-0687">Ribonucleoprotein</keyword>
<evidence type="ECO:0000256" key="1">
    <source>
        <dbReference type="ARBA" id="ARBA00009083"/>
    </source>
</evidence>
<dbReference type="FunCoup" id="B3S005">
    <property type="interactions" value="1354"/>
</dbReference>
<keyword evidence="2" id="KW-0689">Ribosomal protein</keyword>
<dbReference type="Gene3D" id="1.10.287.1480">
    <property type="match status" value="1"/>
</dbReference>
<dbReference type="SUPFAM" id="SSF57716">
    <property type="entry name" value="Glucocorticoid receptor-like (DNA-binding domain)"/>
    <property type="match status" value="1"/>
</dbReference>
<dbReference type="CTD" id="6755044"/>
<evidence type="ECO:0000256" key="4">
    <source>
        <dbReference type="ARBA" id="ARBA00083755"/>
    </source>
</evidence>
<organism evidence="6 7">
    <name type="scientific">Trichoplax adhaerens</name>
    <name type="common">Trichoplax reptans</name>
    <dbReference type="NCBI Taxonomy" id="10228"/>
    <lineage>
        <taxon>Eukaryota</taxon>
        <taxon>Metazoa</taxon>
        <taxon>Placozoa</taxon>
        <taxon>Uniplacotomia</taxon>
        <taxon>Trichoplacea</taxon>
        <taxon>Trichoplacidae</taxon>
        <taxon>Trichoplax</taxon>
    </lineage>
</organism>
<evidence type="ECO:0000313" key="7">
    <source>
        <dbReference type="Proteomes" id="UP000009022"/>
    </source>
</evidence>
<dbReference type="KEGG" id="tad:TRIADDRAFT_26263"/>
<dbReference type="GO" id="GO:0003735">
    <property type="term" value="F:structural constituent of ribosome"/>
    <property type="evidence" value="ECO:0000318"/>
    <property type="project" value="GO_Central"/>
</dbReference>
<dbReference type="OrthoDB" id="413436at2759"/>
<dbReference type="GeneID" id="6755044"/>
<dbReference type="PANTHER" id="PTHR19836">
    <property type="entry name" value="30S RIBOSOMAL PROTEIN S14"/>
    <property type="match status" value="1"/>
</dbReference>
<dbReference type="RefSeq" id="XP_002118526.1">
    <property type="nucleotide sequence ID" value="XM_002118490.1"/>
</dbReference>
<keyword evidence="7" id="KW-1185">Reference proteome</keyword>
<dbReference type="FunFam" id="1.10.287.1480:FF:000001">
    <property type="entry name" value="30S ribosomal protein S14"/>
    <property type="match status" value="1"/>
</dbReference>
<evidence type="ECO:0000256" key="3">
    <source>
        <dbReference type="ARBA" id="ARBA00023274"/>
    </source>
</evidence>
<dbReference type="InParanoid" id="B3S005"/>
<dbReference type="eggNOG" id="KOG1741">
    <property type="taxonomic scope" value="Eukaryota"/>
</dbReference>
<name>B3S005_TRIAD</name>
<sequence>MRRDKKRRALFDKFEGERLRWKTIAKSAILPKEITNYAKEVLHNKFPRDSSITRIRNRCNLTGRPRGLVRQYGISRIKFRELADSGKLAGVTRSSW</sequence>
<protein>
    <recommendedName>
        <fullName evidence="4">28S ribosomal protein S14, mitochondrial</fullName>
    </recommendedName>
</protein>
<evidence type="ECO:0000313" key="5">
    <source>
        <dbReference type="EMBL" id="EDV18988.1"/>
    </source>
</evidence>
<reference evidence="6 7" key="1">
    <citation type="journal article" date="2008" name="Nature">
        <title>The Trichoplax genome and the nature of placozoans.</title>
        <authorList>
            <person name="Srivastava M."/>
            <person name="Begovic E."/>
            <person name="Chapman J."/>
            <person name="Putnam N.H."/>
            <person name="Hellsten U."/>
            <person name="Kawashima T."/>
            <person name="Kuo A."/>
            <person name="Mitros T."/>
            <person name="Salamov A."/>
            <person name="Carpenter M.L."/>
            <person name="Signorovitch A.Y."/>
            <person name="Moreno M.A."/>
            <person name="Kamm K."/>
            <person name="Grimwood J."/>
            <person name="Schmutz J."/>
            <person name="Shapiro H."/>
            <person name="Grigoriev I.V."/>
            <person name="Buss L.W."/>
            <person name="Schierwater B."/>
            <person name="Dellaporta S.L."/>
            <person name="Rokhsar D.S."/>
        </authorList>
    </citation>
    <scope>NUCLEOTIDE SEQUENCE [LARGE SCALE GENOMIC DNA]</scope>
    <source>
        <strain evidence="6 7">Grell-BS-1999</strain>
    </source>
</reference>
<comment type="similarity">
    <text evidence="1">Belongs to the universal ribosomal protein uS14 family.</text>
</comment>
<dbReference type="STRING" id="10228.B3S005"/>
<dbReference type="GO" id="GO:0005763">
    <property type="term" value="C:mitochondrial small ribosomal subunit"/>
    <property type="evidence" value="ECO:0000318"/>
    <property type="project" value="GO_Central"/>
</dbReference>
<evidence type="ECO:0000256" key="2">
    <source>
        <dbReference type="ARBA" id="ARBA00022980"/>
    </source>
</evidence>
<dbReference type="EMBL" id="DS985246">
    <property type="protein sequence ID" value="EDV23923.1"/>
    <property type="molecule type" value="Genomic_DNA"/>
</dbReference>
<dbReference type="NCBIfam" id="NF006477">
    <property type="entry name" value="PRK08881.1"/>
    <property type="match status" value="1"/>
</dbReference>
<accession>B3S005</accession>
<dbReference type="HOGENOM" id="CLU_139869_1_0_1"/>
<dbReference type="InterPro" id="IPR001209">
    <property type="entry name" value="Ribosomal_uS14"/>
</dbReference>
<dbReference type="RefSeq" id="XP_002113449.1">
    <property type="nucleotide sequence ID" value="XM_002113413.1"/>
</dbReference>
<dbReference type="PANTHER" id="PTHR19836:SF19">
    <property type="entry name" value="SMALL RIBOSOMAL SUBUNIT PROTEIN US14M"/>
    <property type="match status" value="1"/>
</dbReference>
<evidence type="ECO:0000313" key="6">
    <source>
        <dbReference type="EMBL" id="EDV23923.1"/>
    </source>
</evidence>
<dbReference type="Proteomes" id="UP000009022">
    <property type="component" value="Unassembled WGS sequence"/>
</dbReference>
<dbReference type="OMA" id="ENERMQY"/>
<dbReference type="GeneID" id="6759740"/>
<dbReference type="AlphaFoldDB" id="B3S005"/>